<evidence type="ECO:0000313" key="4">
    <source>
        <dbReference type="EMBL" id="MCZ9304921.1"/>
    </source>
</evidence>
<dbReference type="GO" id="GO:0000270">
    <property type="term" value="P:peptidoglycan metabolic process"/>
    <property type="evidence" value="ECO:0007669"/>
    <property type="project" value="TreeGrafter"/>
</dbReference>
<reference evidence="4" key="1">
    <citation type="submission" date="2022-02" db="EMBL/GenBank/DDBJ databases">
        <title>Corynebacterium sp. from urogenital microbiome.</title>
        <authorList>
            <person name="Cappelli E.A."/>
            <person name="Ribeiro T.G."/>
            <person name="Peixe L."/>
        </authorList>
    </citation>
    <scope>NUCLEOTIDE SEQUENCE</scope>
    <source>
        <strain evidence="4">C9Ua_112</strain>
    </source>
</reference>
<keyword evidence="4" id="KW-0645">Protease</keyword>
<evidence type="ECO:0000256" key="2">
    <source>
        <dbReference type="ARBA" id="ARBA00022801"/>
    </source>
</evidence>
<organism evidence="4 5">
    <name type="scientific">Corynebacterium macclintockiae</name>
    <dbReference type="NCBI Taxonomy" id="2913501"/>
    <lineage>
        <taxon>Bacteria</taxon>
        <taxon>Bacillati</taxon>
        <taxon>Actinomycetota</taxon>
        <taxon>Actinomycetes</taxon>
        <taxon>Mycobacteriales</taxon>
        <taxon>Corynebacteriaceae</taxon>
        <taxon>Corynebacterium</taxon>
    </lineage>
</organism>
<dbReference type="GeneID" id="301812922"/>
<dbReference type="GO" id="GO:0006508">
    <property type="term" value="P:proteolysis"/>
    <property type="evidence" value="ECO:0007669"/>
    <property type="project" value="InterPro"/>
</dbReference>
<evidence type="ECO:0000256" key="3">
    <source>
        <dbReference type="SAM" id="Phobius"/>
    </source>
</evidence>
<keyword evidence="3" id="KW-0812">Transmembrane</keyword>
<keyword evidence="3" id="KW-0472">Membrane</keyword>
<keyword evidence="2 4" id="KW-0378">Hydrolase</keyword>
<dbReference type="PANTHER" id="PTHR30023:SF0">
    <property type="entry name" value="PENICILLIN-SENSITIVE CARBOXYPEPTIDASE A"/>
    <property type="match status" value="1"/>
</dbReference>
<dbReference type="SUPFAM" id="SSF56601">
    <property type="entry name" value="beta-lactamase/transpeptidase-like"/>
    <property type="match status" value="1"/>
</dbReference>
<dbReference type="AlphaFoldDB" id="A0A9X3M6Y8"/>
<dbReference type="Gene3D" id="3.40.710.10">
    <property type="entry name" value="DD-peptidase/beta-lactamase superfamily"/>
    <property type="match status" value="2"/>
</dbReference>
<feature type="transmembrane region" description="Helical" evidence="3">
    <location>
        <begin position="9"/>
        <end position="33"/>
    </location>
</feature>
<name>A0A9X3M6Y8_9CORY</name>
<dbReference type="PRINTS" id="PR00922">
    <property type="entry name" value="DADACBPTASE3"/>
</dbReference>
<keyword evidence="3" id="KW-1133">Transmembrane helix</keyword>
<dbReference type="InterPro" id="IPR012338">
    <property type="entry name" value="Beta-lactam/transpept-like"/>
</dbReference>
<dbReference type="Pfam" id="PF02113">
    <property type="entry name" value="Peptidase_S13"/>
    <property type="match status" value="2"/>
</dbReference>
<proteinExistence type="inferred from homology"/>
<dbReference type="Proteomes" id="UP001146505">
    <property type="component" value="Unassembled WGS sequence"/>
</dbReference>
<dbReference type="RefSeq" id="WP_269954838.1">
    <property type="nucleotide sequence ID" value="NZ_JAKMUV010000004.1"/>
</dbReference>
<gene>
    <name evidence="4" type="primary">dacB</name>
    <name evidence="4" type="ORF">L8U58_05130</name>
</gene>
<dbReference type="GO" id="GO:0009002">
    <property type="term" value="F:serine-type D-Ala-D-Ala carboxypeptidase activity"/>
    <property type="evidence" value="ECO:0007669"/>
    <property type="project" value="UniProtKB-EC"/>
</dbReference>
<evidence type="ECO:0000313" key="5">
    <source>
        <dbReference type="Proteomes" id="UP001146505"/>
    </source>
</evidence>
<keyword evidence="5" id="KW-1185">Reference proteome</keyword>
<sequence>MSKQKSLKVWLWSILAFVVVVAAVVGAALVWAMNGRYEVQAADQLAQPAPVMHAPEGDVPDVEAAVRRAAADPALGMLSASVTDAKTGEVLWTKDENRKLTPASATKLVTAAAALLALDGDATWKTEVLQDPSDPGTLYLRSDGDVTLSRDGNGFFHDAASIATLAEDVKKELGGQSVNKIVVDNSIRSEDLFNKSWDRADIDGGNVANLDAVMLDSGRLNPGESYSARSHTPGEDVGRALADALGADAEVAVSSEMTPDLSNQSPIAQVESAPLKVRLRDMLVHSDNMLAEAVGREIAKAKGAPQTFEGATKATLDVLKEHGIDTEDAVLFDNSGMSDKNRLTAHELDALLANEQLRPLLDMLPVSSVEGTLAERYGAGSGAEESAGWVRAKTGTLSGVNALAGTVMTSSGRSLTFAFLSNDSSPDAARPALDRLADAVRSAK</sequence>
<comment type="caution">
    <text evidence="4">The sequence shown here is derived from an EMBL/GenBank/DDBJ whole genome shotgun (WGS) entry which is preliminary data.</text>
</comment>
<dbReference type="PANTHER" id="PTHR30023">
    <property type="entry name" value="D-ALANYL-D-ALANINE CARBOXYPEPTIDASE"/>
    <property type="match status" value="1"/>
</dbReference>
<protein>
    <submittedName>
        <fullName evidence="4">D-alanyl-D-alanine carboxypeptidase/D-alanyl-D-alanine-endopeptidase</fullName>
        <ecNumber evidence="4">3.4.16.4</ecNumber>
    </submittedName>
</protein>
<dbReference type="NCBIfam" id="TIGR00666">
    <property type="entry name" value="PBP4"/>
    <property type="match status" value="1"/>
</dbReference>
<dbReference type="EC" id="3.4.16.4" evidence="4"/>
<dbReference type="EMBL" id="JAKMUV010000004">
    <property type="protein sequence ID" value="MCZ9304921.1"/>
    <property type="molecule type" value="Genomic_DNA"/>
</dbReference>
<evidence type="ECO:0000256" key="1">
    <source>
        <dbReference type="ARBA" id="ARBA00006096"/>
    </source>
</evidence>
<comment type="similarity">
    <text evidence="1">Belongs to the peptidase S13 family.</text>
</comment>
<keyword evidence="4" id="KW-0121">Carboxypeptidase</keyword>
<accession>A0A9X3M6Y8</accession>
<dbReference type="InterPro" id="IPR000667">
    <property type="entry name" value="Peptidase_S13"/>
</dbReference>